<gene>
    <name evidence="1" type="ORF">HNQ55_003318</name>
</gene>
<reference evidence="1 2" key="1">
    <citation type="submission" date="2020-08" db="EMBL/GenBank/DDBJ databases">
        <title>Genomic Encyclopedia of Type Strains, Phase IV (KMG-IV): sequencing the most valuable type-strain genomes for metagenomic binning, comparative biology and taxonomic classification.</title>
        <authorList>
            <person name="Goeker M."/>
        </authorList>
    </citation>
    <scope>NUCLEOTIDE SEQUENCE [LARGE SCALE GENOMIC DNA]</scope>
    <source>
        <strain evidence="1 2">DSM 26287</strain>
    </source>
</reference>
<dbReference type="Proteomes" id="UP000537141">
    <property type="component" value="Unassembled WGS sequence"/>
</dbReference>
<dbReference type="AlphaFoldDB" id="A0A7X0TV55"/>
<comment type="caution">
    <text evidence="1">The sequence shown here is derived from an EMBL/GenBank/DDBJ whole genome shotgun (WGS) entry which is preliminary data.</text>
</comment>
<evidence type="ECO:0000313" key="2">
    <source>
        <dbReference type="Proteomes" id="UP000537141"/>
    </source>
</evidence>
<accession>A0A7X0TV55</accession>
<name>A0A7X0TV55_9GAMM</name>
<organism evidence="1 2">
    <name type="scientific">Thalassotalea piscium</name>
    <dbReference type="NCBI Taxonomy" id="1230533"/>
    <lineage>
        <taxon>Bacteria</taxon>
        <taxon>Pseudomonadati</taxon>
        <taxon>Pseudomonadota</taxon>
        <taxon>Gammaproteobacteria</taxon>
        <taxon>Alteromonadales</taxon>
        <taxon>Colwelliaceae</taxon>
        <taxon>Thalassotalea</taxon>
    </lineage>
</organism>
<sequence length="62" mass="7423">MTDLQLLSEESSLQASLRSITKQIMKPRLSRSQKNYYYKRMRELNYKLEQIALIKQKQQACV</sequence>
<protein>
    <submittedName>
        <fullName evidence="1">Uncharacterized protein</fullName>
    </submittedName>
</protein>
<dbReference type="EMBL" id="JACHHU010000036">
    <property type="protein sequence ID" value="MBB6544785.1"/>
    <property type="molecule type" value="Genomic_DNA"/>
</dbReference>
<proteinExistence type="predicted"/>
<evidence type="ECO:0000313" key="1">
    <source>
        <dbReference type="EMBL" id="MBB6544785.1"/>
    </source>
</evidence>
<keyword evidence="2" id="KW-1185">Reference proteome</keyword>